<sequence>MNLPKWQVYTIFSVSCGFVLVALILSRWEISVTVEQTQPRVSPVSLSNRDSAAIESVTNNQSTTKVNPRATSVKTPQRALRLSNQTDYPVRVAFLPKQVGVRKQQSATVKQSVYGEPGHWDFAPQEGATSGLVLSLPKGIVQLEKGDVLIAFAQDGSGRYWGPYVVGETSSPVWNRQKSEWQLILQPSS</sequence>
<gene>
    <name evidence="2" type="ORF">ACE1CC_30315</name>
</gene>
<keyword evidence="1" id="KW-0472">Membrane</keyword>
<evidence type="ECO:0000313" key="2">
    <source>
        <dbReference type="EMBL" id="MFB2881166.1"/>
    </source>
</evidence>
<dbReference type="EMBL" id="JBHFNQ010000218">
    <property type="protein sequence ID" value="MFB2881166.1"/>
    <property type="molecule type" value="Genomic_DNA"/>
</dbReference>
<keyword evidence="1" id="KW-0812">Transmembrane</keyword>
<dbReference type="Proteomes" id="UP001576774">
    <property type="component" value="Unassembled WGS sequence"/>
</dbReference>
<dbReference type="RefSeq" id="WP_413274149.1">
    <property type="nucleotide sequence ID" value="NZ_JBHFNQ010000218.1"/>
</dbReference>
<dbReference type="PROSITE" id="PS51257">
    <property type="entry name" value="PROKAR_LIPOPROTEIN"/>
    <property type="match status" value="1"/>
</dbReference>
<reference evidence="2 3" key="1">
    <citation type="submission" date="2024-09" db="EMBL/GenBank/DDBJ databases">
        <title>Floridaenema gen nov. (Aerosakkonemataceae, Aerosakkonematales ord. nov., Cyanobacteria) from benthic tropical and subtropical fresh waters, with the description of four new species.</title>
        <authorList>
            <person name="Moretto J.A."/>
            <person name="Berthold D.E."/>
            <person name="Lefler F.W."/>
            <person name="Huang I.-S."/>
            <person name="Laughinghouse H. IV."/>
        </authorList>
    </citation>
    <scope>NUCLEOTIDE SEQUENCE [LARGE SCALE GENOMIC DNA]</scope>
    <source>
        <strain evidence="2 3">BLCC-F46</strain>
    </source>
</reference>
<keyword evidence="1" id="KW-1133">Transmembrane helix</keyword>
<proteinExistence type="predicted"/>
<keyword evidence="3" id="KW-1185">Reference proteome</keyword>
<feature type="transmembrane region" description="Helical" evidence="1">
    <location>
        <begin position="6"/>
        <end position="25"/>
    </location>
</feature>
<comment type="caution">
    <text evidence="2">The sequence shown here is derived from an EMBL/GenBank/DDBJ whole genome shotgun (WGS) entry which is preliminary data.</text>
</comment>
<evidence type="ECO:0000256" key="1">
    <source>
        <dbReference type="SAM" id="Phobius"/>
    </source>
</evidence>
<protein>
    <submittedName>
        <fullName evidence="2">Uncharacterized protein</fullName>
    </submittedName>
</protein>
<organism evidence="2 3">
    <name type="scientific">Floridaenema aerugineum BLCC-F46</name>
    <dbReference type="NCBI Taxonomy" id="3153654"/>
    <lineage>
        <taxon>Bacteria</taxon>
        <taxon>Bacillati</taxon>
        <taxon>Cyanobacteriota</taxon>
        <taxon>Cyanophyceae</taxon>
        <taxon>Oscillatoriophycideae</taxon>
        <taxon>Aerosakkonematales</taxon>
        <taxon>Aerosakkonemataceae</taxon>
        <taxon>Floridanema</taxon>
        <taxon>Floridanema aerugineum</taxon>
    </lineage>
</organism>
<name>A0ABV4XF47_9CYAN</name>
<evidence type="ECO:0000313" key="3">
    <source>
        <dbReference type="Proteomes" id="UP001576774"/>
    </source>
</evidence>
<accession>A0ABV4XF47</accession>